<sequence length="53" mass="5516">MAHAVTGGVAMGTAIAAVVLYRIIGFGLIIGAGWIMWSNIRRHHSTSPDALPG</sequence>
<gene>
    <name evidence="2" type="ORF">GCM10022233_29550</name>
</gene>
<dbReference type="EMBL" id="BAAAZY010000010">
    <property type="protein sequence ID" value="GAA4055783.1"/>
    <property type="molecule type" value="Genomic_DNA"/>
</dbReference>
<organism evidence="2 3">
    <name type="scientific">Streptomyces shaanxiensis</name>
    <dbReference type="NCBI Taxonomy" id="653357"/>
    <lineage>
        <taxon>Bacteria</taxon>
        <taxon>Bacillati</taxon>
        <taxon>Actinomycetota</taxon>
        <taxon>Actinomycetes</taxon>
        <taxon>Kitasatosporales</taxon>
        <taxon>Streptomycetaceae</taxon>
        <taxon>Streptomyces</taxon>
    </lineage>
</organism>
<keyword evidence="1" id="KW-0812">Transmembrane</keyword>
<evidence type="ECO:0000256" key="1">
    <source>
        <dbReference type="SAM" id="Phobius"/>
    </source>
</evidence>
<proteinExistence type="predicted"/>
<accession>A0ABP7UZB4</accession>
<dbReference type="RefSeq" id="WP_345012628.1">
    <property type="nucleotide sequence ID" value="NZ_BAAAZY010000010.1"/>
</dbReference>
<comment type="caution">
    <text evidence="2">The sequence shown here is derived from an EMBL/GenBank/DDBJ whole genome shotgun (WGS) entry which is preliminary data.</text>
</comment>
<keyword evidence="1" id="KW-1133">Transmembrane helix</keyword>
<evidence type="ECO:0000313" key="2">
    <source>
        <dbReference type="EMBL" id="GAA4055783.1"/>
    </source>
</evidence>
<dbReference type="Proteomes" id="UP001499984">
    <property type="component" value="Unassembled WGS sequence"/>
</dbReference>
<keyword evidence="1" id="KW-0472">Membrane</keyword>
<reference evidence="3" key="1">
    <citation type="journal article" date="2019" name="Int. J. Syst. Evol. Microbiol.">
        <title>The Global Catalogue of Microorganisms (GCM) 10K type strain sequencing project: providing services to taxonomists for standard genome sequencing and annotation.</title>
        <authorList>
            <consortium name="The Broad Institute Genomics Platform"/>
            <consortium name="The Broad Institute Genome Sequencing Center for Infectious Disease"/>
            <person name="Wu L."/>
            <person name="Ma J."/>
        </authorList>
    </citation>
    <scope>NUCLEOTIDE SEQUENCE [LARGE SCALE GENOMIC DNA]</scope>
    <source>
        <strain evidence="3">JCM 16925</strain>
    </source>
</reference>
<feature type="transmembrane region" description="Helical" evidence="1">
    <location>
        <begin position="12"/>
        <end position="37"/>
    </location>
</feature>
<name>A0ABP7UZB4_9ACTN</name>
<keyword evidence="3" id="KW-1185">Reference proteome</keyword>
<protein>
    <submittedName>
        <fullName evidence="2">Uncharacterized protein</fullName>
    </submittedName>
</protein>
<evidence type="ECO:0000313" key="3">
    <source>
        <dbReference type="Proteomes" id="UP001499984"/>
    </source>
</evidence>